<keyword evidence="1" id="KW-0732">Signal</keyword>
<dbReference type="Gene3D" id="2.60.40.10">
    <property type="entry name" value="Immunoglobulins"/>
    <property type="match status" value="1"/>
</dbReference>
<evidence type="ECO:0000256" key="1">
    <source>
        <dbReference type="SAM" id="SignalP"/>
    </source>
</evidence>
<dbReference type="SUPFAM" id="SSF48726">
    <property type="entry name" value="Immunoglobulin"/>
    <property type="match status" value="1"/>
</dbReference>
<evidence type="ECO:0000313" key="3">
    <source>
        <dbReference type="Proteomes" id="UP000694415"/>
    </source>
</evidence>
<sequence>MRVLGFVCLVTVLPGSLSQMQLQESGPGLVKPSQSLFLTCSITGFPITSGYYWIWIRQSPGKPLEWMGYITHSGETFYNPSL</sequence>
<accession>A0A8C6MQF9</accession>
<protein>
    <submittedName>
        <fullName evidence="2">Uncharacterized protein</fullName>
    </submittedName>
</protein>
<name>A0A8C6MQF9_MUSSI</name>
<dbReference type="InterPro" id="IPR036179">
    <property type="entry name" value="Ig-like_dom_sf"/>
</dbReference>
<keyword evidence="3" id="KW-1185">Reference proteome</keyword>
<feature type="chain" id="PRO_5034940702" evidence="1">
    <location>
        <begin position="19"/>
        <end position="82"/>
    </location>
</feature>
<dbReference type="Proteomes" id="UP000694415">
    <property type="component" value="Unplaced"/>
</dbReference>
<feature type="signal peptide" evidence="1">
    <location>
        <begin position="1"/>
        <end position="18"/>
    </location>
</feature>
<reference evidence="2" key="1">
    <citation type="submission" date="2025-08" db="UniProtKB">
        <authorList>
            <consortium name="Ensembl"/>
        </authorList>
    </citation>
    <scope>IDENTIFICATION</scope>
</reference>
<reference evidence="2" key="2">
    <citation type="submission" date="2025-09" db="UniProtKB">
        <authorList>
            <consortium name="Ensembl"/>
        </authorList>
    </citation>
    <scope>IDENTIFICATION</scope>
</reference>
<dbReference type="GeneTree" id="ENSGT01030000234536"/>
<dbReference type="PANTHER" id="PTHR23266">
    <property type="entry name" value="IMMUNOGLOBULIN HEAVY CHAIN"/>
    <property type="match status" value="1"/>
</dbReference>
<evidence type="ECO:0000313" key="2">
    <source>
        <dbReference type="Ensembl" id="ENSMSIP00000003914.1"/>
    </source>
</evidence>
<proteinExistence type="predicted"/>
<dbReference type="AlphaFoldDB" id="A0A8C6MQF9"/>
<dbReference type="Ensembl" id="ENSMSIT00000004963.1">
    <property type="protein sequence ID" value="ENSMSIP00000003914.1"/>
    <property type="gene ID" value="ENSMSIG00000003615.1"/>
</dbReference>
<dbReference type="InterPro" id="IPR013783">
    <property type="entry name" value="Ig-like_fold"/>
</dbReference>
<dbReference type="InterPro" id="IPR050199">
    <property type="entry name" value="IgHV"/>
</dbReference>
<organism evidence="2 3">
    <name type="scientific">Mus spicilegus</name>
    <name type="common">Mound-building mouse</name>
    <dbReference type="NCBI Taxonomy" id="10103"/>
    <lineage>
        <taxon>Eukaryota</taxon>
        <taxon>Metazoa</taxon>
        <taxon>Chordata</taxon>
        <taxon>Craniata</taxon>
        <taxon>Vertebrata</taxon>
        <taxon>Euteleostomi</taxon>
        <taxon>Mammalia</taxon>
        <taxon>Eutheria</taxon>
        <taxon>Euarchontoglires</taxon>
        <taxon>Glires</taxon>
        <taxon>Rodentia</taxon>
        <taxon>Myomorpha</taxon>
        <taxon>Muroidea</taxon>
        <taxon>Muridae</taxon>
        <taxon>Murinae</taxon>
        <taxon>Mus</taxon>
        <taxon>Mus</taxon>
    </lineage>
</organism>